<reference evidence="1 2" key="1">
    <citation type="journal article" date="2023" name="Nucleic Acids Res.">
        <title>The hologenome of Daphnia magna reveals possible DNA methylation and microbiome-mediated evolution of the host genome.</title>
        <authorList>
            <person name="Chaturvedi A."/>
            <person name="Li X."/>
            <person name="Dhandapani V."/>
            <person name="Marshall H."/>
            <person name="Kissane S."/>
            <person name="Cuenca-Cambronero M."/>
            <person name="Asole G."/>
            <person name="Calvet F."/>
            <person name="Ruiz-Romero M."/>
            <person name="Marangio P."/>
            <person name="Guigo R."/>
            <person name="Rago D."/>
            <person name="Mirbahai L."/>
            <person name="Eastwood N."/>
            <person name="Colbourne J.K."/>
            <person name="Zhou J."/>
            <person name="Mallon E."/>
            <person name="Orsini L."/>
        </authorList>
    </citation>
    <scope>NUCLEOTIDE SEQUENCE [LARGE SCALE GENOMIC DNA]</scope>
    <source>
        <strain evidence="1">LRV0_1</strain>
    </source>
</reference>
<evidence type="ECO:0000313" key="1">
    <source>
        <dbReference type="EMBL" id="KAK4024376.1"/>
    </source>
</evidence>
<keyword evidence="2" id="KW-1185">Reference proteome</keyword>
<sequence length="228" mass="26066">MSHTRYDDLVYTKVQERLPYCSHSKAPQRHHRRAGGEWGKFQEGKFAIPNLEELCESGFIEIIHSQRCSSCAHLCKAINLYFVYNINISLKSVFEIHGANLPHYHCQLTPLVGHPSDMFKHSSLQGLYTPAQRSPGLKVPTPENFQLLNIGIVSEKPKLTSAENIPCHFDNDSCLCVNHQMQFFFCVCPRNLVPLPKPGRNPWHSEYLFLSAPTACVLHRWLGNINRQ</sequence>
<gene>
    <name evidence="1" type="ORF">OUZ56_009798</name>
</gene>
<accession>A0ABR0AGY8</accession>
<dbReference type="EMBL" id="JAOYFB010000037">
    <property type="protein sequence ID" value="KAK4024376.1"/>
    <property type="molecule type" value="Genomic_DNA"/>
</dbReference>
<name>A0ABR0AGY8_9CRUS</name>
<comment type="caution">
    <text evidence="1">The sequence shown here is derived from an EMBL/GenBank/DDBJ whole genome shotgun (WGS) entry which is preliminary data.</text>
</comment>
<proteinExistence type="predicted"/>
<evidence type="ECO:0000313" key="2">
    <source>
        <dbReference type="Proteomes" id="UP001234178"/>
    </source>
</evidence>
<protein>
    <submittedName>
        <fullName evidence="1">Uncharacterized protein</fullName>
    </submittedName>
</protein>
<dbReference type="Proteomes" id="UP001234178">
    <property type="component" value="Unassembled WGS sequence"/>
</dbReference>
<organism evidence="1 2">
    <name type="scientific">Daphnia magna</name>
    <dbReference type="NCBI Taxonomy" id="35525"/>
    <lineage>
        <taxon>Eukaryota</taxon>
        <taxon>Metazoa</taxon>
        <taxon>Ecdysozoa</taxon>
        <taxon>Arthropoda</taxon>
        <taxon>Crustacea</taxon>
        <taxon>Branchiopoda</taxon>
        <taxon>Diplostraca</taxon>
        <taxon>Cladocera</taxon>
        <taxon>Anomopoda</taxon>
        <taxon>Daphniidae</taxon>
        <taxon>Daphnia</taxon>
    </lineage>
</organism>